<accession>A0A653D020</accession>
<sequence>MDVSTQLFLHLTSYSYVRYFQIAYNKCPRTFCHYMDRALLLSHCVYQENGGSAVKLRSPALNSRSSSLTISLT</sequence>
<dbReference type="Proteomes" id="UP000410492">
    <property type="component" value="Unassembled WGS sequence"/>
</dbReference>
<protein>
    <submittedName>
        <fullName evidence="1">Uncharacterized protein</fullName>
    </submittedName>
</protein>
<evidence type="ECO:0000313" key="1">
    <source>
        <dbReference type="EMBL" id="VEN52694.1"/>
    </source>
</evidence>
<name>A0A653D020_CALMS</name>
<dbReference type="AlphaFoldDB" id="A0A653D020"/>
<organism evidence="1 2">
    <name type="scientific">Callosobruchus maculatus</name>
    <name type="common">Southern cowpea weevil</name>
    <name type="synonym">Pulse bruchid</name>
    <dbReference type="NCBI Taxonomy" id="64391"/>
    <lineage>
        <taxon>Eukaryota</taxon>
        <taxon>Metazoa</taxon>
        <taxon>Ecdysozoa</taxon>
        <taxon>Arthropoda</taxon>
        <taxon>Hexapoda</taxon>
        <taxon>Insecta</taxon>
        <taxon>Pterygota</taxon>
        <taxon>Neoptera</taxon>
        <taxon>Endopterygota</taxon>
        <taxon>Coleoptera</taxon>
        <taxon>Polyphaga</taxon>
        <taxon>Cucujiformia</taxon>
        <taxon>Chrysomeloidea</taxon>
        <taxon>Chrysomelidae</taxon>
        <taxon>Bruchinae</taxon>
        <taxon>Bruchini</taxon>
        <taxon>Callosobruchus</taxon>
    </lineage>
</organism>
<proteinExistence type="predicted"/>
<dbReference type="EMBL" id="CAACVG010009254">
    <property type="protein sequence ID" value="VEN52694.1"/>
    <property type="molecule type" value="Genomic_DNA"/>
</dbReference>
<gene>
    <name evidence="1" type="ORF">CALMAC_LOCUS12725</name>
</gene>
<evidence type="ECO:0000313" key="2">
    <source>
        <dbReference type="Proteomes" id="UP000410492"/>
    </source>
</evidence>
<keyword evidence="2" id="KW-1185">Reference proteome</keyword>
<reference evidence="1 2" key="1">
    <citation type="submission" date="2019-01" db="EMBL/GenBank/DDBJ databases">
        <authorList>
            <person name="Sayadi A."/>
        </authorList>
    </citation>
    <scope>NUCLEOTIDE SEQUENCE [LARGE SCALE GENOMIC DNA]</scope>
</reference>